<dbReference type="EMBL" id="ABDF02000081">
    <property type="protein sequence ID" value="EHK20077.1"/>
    <property type="molecule type" value="Genomic_DNA"/>
</dbReference>
<dbReference type="Gene3D" id="1.10.150.750">
    <property type="match status" value="1"/>
</dbReference>
<dbReference type="PANTHER" id="PTHR43316:SF9">
    <property type="entry name" value="ACID DEHALOGENASE, PUTATIVE (AFU_ORTHOLOGUE AFUA_6G14460)-RELATED"/>
    <property type="match status" value="1"/>
</dbReference>
<dbReference type="OrthoDB" id="444127at2759"/>
<dbReference type="eggNOG" id="ENOG502S0RM">
    <property type="taxonomic scope" value="Eukaryota"/>
</dbReference>
<dbReference type="SUPFAM" id="SSF56784">
    <property type="entry name" value="HAD-like"/>
    <property type="match status" value="1"/>
</dbReference>
<evidence type="ECO:0008006" key="4">
    <source>
        <dbReference type="Google" id="ProtNLM"/>
    </source>
</evidence>
<dbReference type="AlphaFoldDB" id="G9MZM1"/>
<organism evidence="2 3">
    <name type="scientific">Hypocrea virens (strain Gv29-8 / FGSC 10586)</name>
    <name type="common">Gliocladium virens</name>
    <name type="synonym">Trichoderma virens</name>
    <dbReference type="NCBI Taxonomy" id="413071"/>
    <lineage>
        <taxon>Eukaryota</taxon>
        <taxon>Fungi</taxon>
        <taxon>Dikarya</taxon>
        <taxon>Ascomycota</taxon>
        <taxon>Pezizomycotina</taxon>
        <taxon>Sordariomycetes</taxon>
        <taxon>Hypocreomycetidae</taxon>
        <taxon>Hypocreales</taxon>
        <taxon>Hypocreaceae</taxon>
        <taxon>Trichoderma</taxon>
    </lineage>
</organism>
<evidence type="ECO:0000313" key="3">
    <source>
        <dbReference type="Proteomes" id="UP000007115"/>
    </source>
</evidence>
<dbReference type="GeneID" id="25794699"/>
<proteinExistence type="predicted"/>
<accession>G9MZM1</accession>
<dbReference type="Gene3D" id="3.40.50.1000">
    <property type="entry name" value="HAD superfamily/HAD-like"/>
    <property type="match status" value="1"/>
</dbReference>
<comment type="caution">
    <text evidence="2">The sequence shown here is derived from an EMBL/GenBank/DDBJ whole genome shotgun (WGS) entry which is preliminary data.</text>
</comment>
<dbReference type="VEuPathDB" id="FungiDB:TRIVIDRAFT_47753"/>
<keyword evidence="1" id="KW-0378">Hydrolase</keyword>
<dbReference type="GO" id="GO:0016787">
    <property type="term" value="F:hydrolase activity"/>
    <property type="evidence" value="ECO:0007669"/>
    <property type="project" value="UniProtKB-KW"/>
</dbReference>
<gene>
    <name evidence="2" type="ORF">TRIVIDRAFT_47753</name>
</gene>
<dbReference type="Proteomes" id="UP000007115">
    <property type="component" value="Unassembled WGS sequence"/>
</dbReference>
<name>G9MZM1_HYPVG</name>
<protein>
    <recommendedName>
        <fullName evidence="4">Haloacid dehalogenase</fullName>
    </recommendedName>
</protein>
<dbReference type="HOGENOM" id="CLU_045011_3_2_1"/>
<reference evidence="2 3" key="1">
    <citation type="journal article" date="2011" name="Genome Biol.">
        <title>Comparative genome sequence analysis underscores mycoparasitism as the ancestral life style of Trichoderma.</title>
        <authorList>
            <person name="Kubicek C.P."/>
            <person name="Herrera-Estrella A."/>
            <person name="Seidl-Seiboth V."/>
            <person name="Martinez D.A."/>
            <person name="Druzhinina I.S."/>
            <person name="Thon M."/>
            <person name="Zeilinger S."/>
            <person name="Casas-Flores S."/>
            <person name="Horwitz B.A."/>
            <person name="Mukherjee P.K."/>
            <person name="Mukherjee M."/>
            <person name="Kredics L."/>
            <person name="Alcaraz L.D."/>
            <person name="Aerts A."/>
            <person name="Antal Z."/>
            <person name="Atanasova L."/>
            <person name="Cervantes-Badillo M.G."/>
            <person name="Challacombe J."/>
            <person name="Chertkov O."/>
            <person name="McCluskey K."/>
            <person name="Coulpier F."/>
            <person name="Deshpande N."/>
            <person name="von Doehren H."/>
            <person name="Ebbole D.J."/>
            <person name="Esquivel-Naranjo E.U."/>
            <person name="Fekete E."/>
            <person name="Flipphi M."/>
            <person name="Glaser F."/>
            <person name="Gomez-Rodriguez E.Y."/>
            <person name="Gruber S."/>
            <person name="Han C."/>
            <person name="Henrissat B."/>
            <person name="Hermosa R."/>
            <person name="Hernandez-Onate M."/>
            <person name="Karaffa L."/>
            <person name="Kosti I."/>
            <person name="Le Crom S."/>
            <person name="Lindquist E."/>
            <person name="Lucas S."/>
            <person name="Luebeck M."/>
            <person name="Luebeck P.S."/>
            <person name="Margeot A."/>
            <person name="Metz B."/>
            <person name="Misra M."/>
            <person name="Nevalainen H."/>
            <person name="Omann M."/>
            <person name="Packer N."/>
            <person name="Perrone G."/>
            <person name="Uresti-Rivera E.E."/>
            <person name="Salamov A."/>
            <person name="Schmoll M."/>
            <person name="Seiboth B."/>
            <person name="Shapiro H."/>
            <person name="Sukno S."/>
            <person name="Tamayo-Ramos J.A."/>
            <person name="Tisch D."/>
            <person name="Wiest A."/>
            <person name="Wilkinson H.H."/>
            <person name="Zhang M."/>
            <person name="Coutinho P.M."/>
            <person name="Kenerley C.M."/>
            <person name="Monte E."/>
            <person name="Baker S.E."/>
            <person name="Grigoriev I.V."/>
        </authorList>
    </citation>
    <scope>NUCLEOTIDE SEQUENCE [LARGE SCALE GENOMIC DNA]</scope>
    <source>
        <strain evidence="3">Gv29-8 / FGSC 10586</strain>
    </source>
</reference>
<evidence type="ECO:0000313" key="2">
    <source>
        <dbReference type="EMBL" id="EHK20077.1"/>
    </source>
</evidence>
<dbReference type="PANTHER" id="PTHR43316">
    <property type="entry name" value="HYDROLASE, HALOACID DELAHOGENASE-RELATED"/>
    <property type="match status" value="1"/>
</dbReference>
<keyword evidence="3" id="KW-1185">Reference proteome</keyword>
<evidence type="ECO:0000256" key="1">
    <source>
        <dbReference type="ARBA" id="ARBA00022801"/>
    </source>
</evidence>
<dbReference type="RefSeq" id="XP_013954271.1">
    <property type="nucleotide sequence ID" value="XM_014098796.1"/>
</dbReference>
<dbReference type="OMA" id="DIRSSWI"/>
<dbReference type="Pfam" id="PF00702">
    <property type="entry name" value="Hydrolase"/>
    <property type="match status" value="1"/>
</dbReference>
<sequence length="239" mass="26843">MARLTDHRLLTFDVYGTLIDWETGVLNAFNPLIEISGIYPTRGQILQAFHECERAQQNKTPNMKYSDLVATICPHVTASLGLPEPTSEQSANFGNSVPSWPVFPDTVKALERLKKHFKLVCLSNVDMDSFAGSNAGPLQGIDFDLVITAEEVGSYKPDLRNFEYMLQQVKEKFGVSKEEIIQTAQSQFHDHHPAHKMDIRSSWIVRPGALMGNLDEQVYDWKFDTLGAMADAVELELEA</sequence>
<dbReference type="InParanoid" id="G9MZM1"/>
<dbReference type="InterPro" id="IPR036412">
    <property type="entry name" value="HAD-like_sf"/>
</dbReference>
<dbReference type="InterPro" id="IPR023214">
    <property type="entry name" value="HAD_sf"/>
</dbReference>
<dbReference type="InterPro" id="IPR051540">
    <property type="entry name" value="S-2-haloacid_dehalogenase"/>
</dbReference>